<evidence type="ECO:0000313" key="2">
    <source>
        <dbReference type="EMBL" id="MFC5826027.1"/>
    </source>
</evidence>
<protein>
    <submittedName>
        <fullName evidence="2">Uncharacterized protein</fullName>
    </submittedName>
</protein>
<comment type="caution">
    <text evidence="2">The sequence shown here is derived from an EMBL/GenBank/DDBJ whole genome shotgun (WGS) entry which is preliminary data.</text>
</comment>
<reference evidence="3" key="1">
    <citation type="journal article" date="2019" name="Int. J. Syst. Evol. Microbiol.">
        <title>The Global Catalogue of Microorganisms (GCM) 10K type strain sequencing project: providing services to taxonomists for standard genome sequencing and annotation.</title>
        <authorList>
            <consortium name="The Broad Institute Genomics Platform"/>
            <consortium name="The Broad Institute Genome Sequencing Center for Infectious Disease"/>
            <person name="Wu L."/>
            <person name="Ma J."/>
        </authorList>
    </citation>
    <scope>NUCLEOTIDE SEQUENCE [LARGE SCALE GENOMIC DNA]</scope>
    <source>
        <strain evidence="3">CCUG 53903</strain>
    </source>
</reference>
<sequence length="125" mass="13412">MLKEAGAIGVLVAALFAPSTSASAQSTENRAIGVSAVSTSLGICTSANRRDCKWMEDGNKRCYYCKKKKGGWKRQYCEGKRERGPRELECTSAAAPTATNPKRVCEKCVDQKSGKLVSTKCSTPG</sequence>
<organism evidence="2 3">
    <name type="scientific">Nonomuraea insulae</name>
    <dbReference type="NCBI Taxonomy" id="1616787"/>
    <lineage>
        <taxon>Bacteria</taxon>
        <taxon>Bacillati</taxon>
        <taxon>Actinomycetota</taxon>
        <taxon>Actinomycetes</taxon>
        <taxon>Streptosporangiales</taxon>
        <taxon>Streptosporangiaceae</taxon>
        <taxon>Nonomuraea</taxon>
    </lineage>
</organism>
<proteinExistence type="predicted"/>
<keyword evidence="3" id="KW-1185">Reference proteome</keyword>
<dbReference type="Proteomes" id="UP001596058">
    <property type="component" value="Unassembled WGS sequence"/>
</dbReference>
<evidence type="ECO:0000313" key="3">
    <source>
        <dbReference type="Proteomes" id="UP001596058"/>
    </source>
</evidence>
<evidence type="ECO:0000256" key="1">
    <source>
        <dbReference type="SAM" id="SignalP"/>
    </source>
</evidence>
<gene>
    <name evidence="2" type="ORF">ACFPZ3_19350</name>
</gene>
<keyword evidence="1" id="KW-0732">Signal</keyword>
<dbReference type="EMBL" id="JBHSPA010000023">
    <property type="protein sequence ID" value="MFC5826027.1"/>
    <property type="molecule type" value="Genomic_DNA"/>
</dbReference>
<feature type="signal peptide" evidence="1">
    <location>
        <begin position="1"/>
        <end position="24"/>
    </location>
</feature>
<dbReference type="RefSeq" id="WP_379515536.1">
    <property type="nucleotide sequence ID" value="NZ_JBHSPA010000023.1"/>
</dbReference>
<feature type="chain" id="PRO_5046911151" evidence="1">
    <location>
        <begin position="25"/>
        <end position="125"/>
    </location>
</feature>
<name>A0ABW1CLG2_9ACTN</name>
<accession>A0ABW1CLG2</accession>